<dbReference type="InterPro" id="IPR036736">
    <property type="entry name" value="ACP-like_sf"/>
</dbReference>
<dbReference type="EMBL" id="CP003229">
    <property type="protein sequence ID" value="AEW98667.1"/>
    <property type="molecule type" value="Genomic_DNA"/>
</dbReference>
<evidence type="ECO:0000313" key="4">
    <source>
        <dbReference type="EMBL" id="AEW98667.1"/>
    </source>
</evidence>
<dbReference type="RefSeq" id="WP_014151700.1">
    <property type="nucleotide sequence ID" value="NC_016113.1"/>
</dbReference>
<dbReference type="Pfam" id="PF00550">
    <property type="entry name" value="PP-binding"/>
    <property type="match status" value="1"/>
</dbReference>
<evidence type="ECO:0000256" key="1">
    <source>
        <dbReference type="ARBA" id="ARBA00022450"/>
    </source>
</evidence>
<dbReference type="PATRIC" id="fig|1003195.11.peg.1211"/>
<dbReference type="InterPro" id="IPR020806">
    <property type="entry name" value="PKS_PP-bd"/>
</dbReference>
<sequence>MNPAHAALREAVRFAAARRLYGTVILELPHVRATLAGAFADLLAADAAPDPATAYRLRTGALRELAVVMGARGYLRGGTHAAFGATMWTLLGTPPPPDDPAGFDAGLLQAARHALIRWRAARRLGQGDFRADGHWIRAVLLRVAGHRSGAVRPLPDPLTEALVTVLTHPTTGGPEPCGPPPTRQEAPMSEADIRQWLTGRIAGHLGIAPEEIDPGVKLRTYGLDSLDAMTLCVDIEEEYGLTVEPTLVWDHPTVESIAGRLASLLATASTGP</sequence>
<dbReference type="Proteomes" id="UP000007842">
    <property type="component" value="Plasmid pSCATT"/>
</dbReference>
<gene>
    <name evidence="4" type="ordered locus">SCATT_p04740</name>
</gene>
<geneLocation type="plasmid" evidence="4 5">
    <name>pSCATT</name>
</geneLocation>
<evidence type="ECO:0000256" key="2">
    <source>
        <dbReference type="ARBA" id="ARBA00022553"/>
    </source>
</evidence>
<dbReference type="SMART" id="SM00823">
    <property type="entry name" value="PKS_PP"/>
    <property type="match status" value="1"/>
</dbReference>
<name>F8JJJ8_STREN</name>
<feature type="domain" description="Carrier" evidence="3">
    <location>
        <begin position="188"/>
        <end position="265"/>
    </location>
</feature>
<protein>
    <submittedName>
        <fullName evidence="4">Phosphopantetheine attachment site domain-containing protein</fullName>
    </submittedName>
</protein>
<dbReference type="GO" id="GO:0017000">
    <property type="term" value="P:antibiotic biosynthetic process"/>
    <property type="evidence" value="ECO:0007669"/>
    <property type="project" value="UniProtKB-ARBA"/>
</dbReference>
<dbReference type="InterPro" id="IPR006162">
    <property type="entry name" value="Ppantetheine_attach_site"/>
</dbReference>
<accession>F8JJJ8</accession>
<organism evidence="4 5">
    <name type="scientific">Streptantibioticus cattleyicolor (strain ATCC 35852 / DSM 46488 / JCM 4925 / NBRC 14057 / NRRL 8057)</name>
    <name type="common">Streptomyces cattleya</name>
    <dbReference type="NCBI Taxonomy" id="1003195"/>
    <lineage>
        <taxon>Bacteria</taxon>
        <taxon>Bacillati</taxon>
        <taxon>Actinomycetota</taxon>
        <taxon>Actinomycetes</taxon>
        <taxon>Kitasatosporales</taxon>
        <taxon>Streptomycetaceae</taxon>
        <taxon>Streptantibioticus</taxon>
    </lineage>
</organism>
<dbReference type="SUPFAM" id="SSF47203">
    <property type="entry name" value="Acyl-CoA dehydrogenase C-terminal domain-like"/>
    <property type="match status" value="1"/>
</dbReference>
<dbReference type="InterPro" id="IPR036250">
    <property type="entry name" value="AcylCo_DH-like_C"/>
</dbReference>
<dbReference type="SMART" id="SM01294">
    <property type="entry name" value="PKS_PP_betabranch"/>
    <property type="match status" value="1"/>
</dbReference>
<evidence type="ECO:0000259" key="3">
    <source>
        <dbReference type="PROSITE" id="PS50075"/>
    </source>
</evidence>
<keyword evidence="1" id="KW-0596">Phosphopantetheine</keyword>
<dbReference type="KEGG" id="sct:SCAT_p1251"/>
<dbReference type="GO" id="GO:0016627">
    <property type="term" value="F:oxidoreductase activity, acting on the CH-CH group of donors"/>
    <property type="evidence" value="ECO:0007669"/>
    <property type="project" value="InterPro"/>
</dbReference>
<dbReference type="GO" id="GO:0031177">
    <property type="term" value="F:phosphopantetheine binding"/>
    <property type="evidence" value="ECO:0007669"/>
    <property type="project" value="InterPro"/>
</dbReference>
<dbReference type="OrthoDB" id="9023404at2"/>
<dbReference type="Gene3D" id="1.10.1200.10">
    <property type="entry name" value="ACP-like"/>
    <property type="match status" value="1"/>
</dbReference>
<keyword evidence="4" id="KW-0614">Plasmid</keyword>
<dbReference type="PROSITE" id="PS00012">
    <property type="entry name" value="PHOSPHOPANTETHEINE"/>
    <property type="match status" value="1"/>
</dbReference>
<reference evidence="5" key="1">
    <citation type="submission" date="2011-12" db="EMBL/GenBank/DDBJ databases">
        <title>Complete genome sequence of Streptomyces cattleya strain DSM 46488.</title>
        <authorList>
            <person name="Ou H.-Y."/>
            <person name="Li P."/>
            <person name="Zhao C."/>
            <person name="O'Hagan D."/>
            <person name="Deng Z."/>
        </authorList>
    </citation>
    <scope>NUCLEOTIDE SEQUENCE [LARGE SCALE GENOMIC DNA]</scope>
    <source>
        <strain evidence="5">ATCC 35852 / DSM 46488 / JCM 4925 / NBRC 14057 / NRRL 8057</strain>
        <plasmid evidence="5">Plasmid pSCATT</plasmid>
    </source>
</reference>
<dbReference type="SUPFAM" id="SSF47336">
    <property type="entry name" value="ACP-like"/>
    <property type="match status" value="1"/>
</dbReference>
<keyword evidence="2" id="KW-0597">Phosphoprotein</keyword>
<evidence type="ECO:0000313" key="5">
    <source>
        <dbReference type="Proteomes" id="UP000007842"/>
    </source>
</evidence>
<dbReference type="AlphaFoldDB" id="F8JJJ8"/>
<dbReference type="HOGENOM" id="CLU_1022755_0_0_11"/>
<dbReference type="InterPro" id="IPR009081">
    <property type="entry name" value="PP-bd_ACP"/>
</dbReference>
<dbReference type="PROSITE" id="PS50075">
    <property type="entry name" value="CARRIER"/>
    <property type="match status" value="1"/>
</dbReference>
<proteinExistence type="predicted"/>
<keyword evidence="5" id="KW-1185">Reference proteome</keyword>
<dbReference type="KEGG" id="scy:SCATT_p04740"/>
<accession>G8XGA9</accession>